<evidence type="ECO:0000256" key="7">
    <source>
        <dbReference type="ARBA" id="ARBA00047942"/>
    </source>
</evidence>
<name>A0A2N8SPR7_STUST</name>
<feature type="domain" description="DNA methylase adenine-specific" evidence="9">
    <location>
        <begin position="111"/>
        <end position="397"/>
    </location>
</feature>
<accession>A0A2N8SPR7</accession>
<evidence type="ECO:0000256" key="4">
    <source>
        <dbReference type="ARBA" id="ARBA00022679"/>
    </source>
</evidence>
<comment type="caution">
    <text evidence="10">The sequence shown here is derived from an EMBL/GenBank/DDBJ whole genome shotgun (WGS) entry which is preliminary data.</text>
</comment>
<evidence type="ECO:0000313" key="11">
    <source>
        <dbReference type="Proteomes" id="UP000236023"/>
    </source>
</evidence>
<dbReference type="RefSeq" id="WP_102895881.1">
    <property type="nucleotide sequence ID" value="NZ_JAMOHU010000083.1"/>
</dbReference>
<evidence type="ECO:0000256" key="8">
    <source>
        <dbReference type="SAM" id="Coils"/>
    </source>
</evidence>
<keyword evidence="3" id="KW-0489">Methyltransferase</keyword>
<dbReference type="PANTHER" id="PTHR42933:SF3">
    <property type="entry name" value="TYPE I RESTRICTION ENZYME MJAVIII METHYLASE SUBUNIT"/>
    <property type="match status" value="1"/>
</dbReference>
<dbReference type="EMBL" id="POUT01000025">
    <property type="protein sequence ID" value="PNG04488.1"/>
    <property type="molecule type" value="Genomic_DNA"/>
</dbReference>
<keyword evidence="6" id="KW-0680">Restriction system</keyword>
<dbReference type="Pfam" id="PF02384">
    <property type="entry name" value="N6_Mtase"/>
    <property type="match status" value="1"/>
</dbReference>
<evidence type="ECO:0000256" key="3">
    <source>
        <dbReference type="ARBA" id="ARBA00022603"/>
    </source>
</evidence>
<evidence type="ECO:0000313" key="10">
    <source>
        <dbReference type="EMBL" id="PNG04488.1"/>
    </source>
</evidence>
<dbReference type="GO" id="GO:0008170">
    <property type="term" value="F:N-methyltransferase activity"/>
    <property type="evidence" value="ECO:0007669"/>
    <property type="project" value="InterPro"/>
</dbReference>
<dbReference type="InterPro" id="IPR051537">
    <property type="entry name" value="DNA_Adenine_Mtase"/>
</dbReference>
<comment type="catalytic activity">
    <reaction evidence="7">
        <text>a 2'-deoxyadenosine in DNA + S-adenosyl-L-methionine = an N(6)-methyl-2'-deoxyadenosine in DNA + S-adenosyl-L-homocysteine + H(+)</text>
        <dbReference type="Rhea" id="RHEA:15197"/>
        <dbReference type="Rhea" id="RHEA-COMP:12418"/>
        <dbReference type="Rhea" id="RHEA-COMP:12419"/>
        <dbReference type="ChEBI" id="CHEBI:15378"/>
        <dbReference type="ChEBI" id="CHEBI:57856"/>
        <dbReference type="ChEBI" id="CHEBI:59789"/>
        <dbReference type="ChEBI" id="CHEBI:90615"/>
        <dbReference type="ChEBI" id="CHEBI:90616"/>
        <dbReference type="EC" id="2.1.1.72"/>
    </reaction>
</comment>
<protein>
    <recommendedName>
        <fullName evidence="2">site-specific DNA-methyltransferase (adenine-specific)</fullName>
        <ecNumber evidence="2">2.1.1.72</ecNumber>
    </recommendedName>
</protein>
<dbReference type="GO" id="GO:0032259">
    <property type="term" value="P:methylation"/>
    <property type="evidence" value="ECO:0007669"/>
    <property type="project" value="UniProtKB-KW"/>
</dbReference>
<feature type="coiled-coil region" evidence="8">
    <location>
        <begin position="402"/>
        <end position="429"/>
    </location>
</feature>
<evidence type="ECO:0000259" key="9">
    <source>
        <dbReference type="Pfam" id="PF02384"/>
    </source>
</evidence>
<dbReference type="GO" id="GO:0003677">
    <property type="term" value="F:DNA binding"/>
    <property type="evidence" value="ECO:0007669"/>
    <property type="project" value="InterPro"/>
</dbReference>
<dbReference type="AlphaFoldDB" id="A0A2N8SPR7"/>
<evidence type="ECO:0000256" key="2">
    <source>
        <dbReference type="ARBA" id="ARBA00011900"/>
    </source>
</evidence>
<dbReference type="PANTHER" id="PTHR42933">
    <property type="entry name" value="SLR6095 PROTEIN"/>
    <property type="match status" value="1"/>
</dbReference>
<dbReference type="InterPro" id="IPR029063">
    <property type="entry name" value="SAM-dependent_MTases_sf"/>
</dbReference>
<dbReference type="GO" id="GO:0009307">
    <property type="term" value="P:DNA restriction-modification system"/>
    <property type="evidence" value="ECO:0007669"/>
    <property type="project" value="UniProtKB-KW"/>
</dbReference>
<organism evidence="10 11">
    <name type="scientific">Stutzerimonas stutzeri</name>
    <name type="common">Pseudomonas stutzeri</name>
    <dbReference type="NCBI Taxonomy" id="316"/>
    <lineage>
        <taxon>Bacteria</taxon>
        <taxon>Pseudomonadati</taxon>
        <taxon>Pseudomonadota</taxon>
        <taxon>Gammaproteobacteria</taxon>
        <taxon>Pseudomonadales</taxon>
        <taxon>Pseudomonadaceae</taxon>
        <taxon>Stutzerimonas</taxon>
    </lineage>
</organism>
<gene>
    <name evidence="10" type="ORF">CXK94_22050</name>
</gene>
<evidence type="ECO:0000256" key="5">
    <source>
        <dbReference type="ARBA" id="ARBA00022691"/>
    </source>
</evidence>
<keyword evidence="8" id="KW-0175">Coiled coil</keyword>
<dbReference type="Gene3D" id="3.40.50.150">
    <property type="entry name" value="Vaccinia Virus protein VP39"/>
    <property type="match status" value="1"/>
</dbReference>
<comment type="similarity">
    <text evidence="1">Belongs to the N(4)/N(6)-methyltransferase family.</text>
</comment>
<keyword evidence="4" id="KW-0808">Transferase</keyword>
<reference evidence="10 11" key="1">
    <citation type="submission" date="2018-01" db="EMBL/GenBank/DDBJ databases">
        <title>Denitrification phenotypes of diverse strains of Pseudomonas stutzeri.</title>
        <authorList>
            <person name="Milligan D.A."/>
            <person name="Bergaust L."/>
            <person name="Bakken L.R."/>
            <person name="Frostegard A."/>
        </authorList>
    </citation>
    <scope>NUCLEOTIDE SEQUENCE [LARGE SCALE GENOMIC DNA]</scope>
    <source>
        <strain evidence="10 11">24a75</strain>
    </source>
</reference>
<keyword evidence="5" id="KW-0949">S-adenosyl-L-methionine</keyword>
<dbReference type="EC" id="2.1.1.72" evidence="2"/>
<evidence type="ECO:0000256" key="6">
    <source>
        <dbReference type="ARBA" id="ARBA00022747"/>
    </source>
</evidence>
<evidence type="ECO:0000256" key="1">
    <source>
        <dbReference type="ARBA" id="ARBA00006594"/>
    </source>
</evidence>
<dbReference type="SUPFAM" id="SSF53335">
    <property type="entry name" value="S-adenosyl-L-methionine-dependent methyltransferases"/>
    <property type="match status" value="1"/>
</dbReference>
<dbReference type="Proteomes" id="UP000236023">
    <property type="component" value="Unassembled WGS sequence"/>
</dbReference>
<dbReference type="InterPro" id="IPR003356">
    <property type="entry name" value="DNA_methylase_A-5"/>
</dbReference>
<proteinExistence type="inferred from homology"/>
<dbReference type="GO" id="GO:0009007">
    <property type="term" value="F:site-specific DNA-methyltransferase (adenine-specific) activity"/>
    <property type="evidence" value="ECO:0007669"/>
    <property type="project" value="UniProtKB-EC"/>
</dbReference>
<sequence length="433" mass="48315">MSKESLLMQITSYPNYRKLAPHLFLLIVGGEPEHEERAKDEEAFFGEIFFEQMLWRVRETSHFLADILGKKLGIYKLEHGDLSAHQELFRSLSRVLAEDDSQRPALLEALIQVLEDTASYKGDRPCPRELIQVISGLCPGVAGSSFYDPHSSTGRLLAELVSSTPSAWGLGQSACDEGVLYGLLRAFFKEGTLRFEQADALKSPPCNHTRLQVYDVVVSDLSGGVDTWDPELGAMDPFGRFKFGTASKGRGEWPFIQHMLACMHPDHGIAIAVVDLAALTRTGKESEIRGTIIASGLLDSVIYLPPKLYRSDVRPLALLVFRPSREDRPVLLIDGSKQYTSEKSLNTLTPACIQQIREHYSRREPVDGATVLANADDLERNGYVLNPGRYFSSRPAEEGHDLDALRREHASLRDRLREVTAEIDDLLSEFSEG</sequence>